<protein>
    <recommendedName>
        <fullName evidence="1">dATP/dGTP diphosphohydrolase N-terminal domain-containing protein</fullName>
    </recommendedName>
</protein>
<organism evidence="2">
    <name type="scientific">uncultured Caudovirales phage</name>
    <dbReference type="NCBI Taxonomy" id="2100421"/>
    <lineage>
        <taxon>Viruses</taxon>
        <taxon>Duplodnaviria</taxon>
        <taxon>Heunggongvirae</taxon>
        <taxon>Uroviricota</taxon>
        <taxon>Caudoviricetes</taxon>
        <taxon>Peduoviridae</taxon>
        <taxon>Maltschvirus</taxon>
        <taxon>Maltschvirus maltsch</taxon>
    </lineage>
</organism>
<accession>A0A6J5MI67</accession>
<sequence>MIEKEKNYWPEKREIFVDDLMKTSGRNPEYDEVRGLRYNSDKLRYDLIPPLANRECAKVWTESLGKYPENNWEKGMPWTEVIASAMRHLEAIRMGEDIDKESGLLHAAHLQCNAQMLTEYYFTKQDFDNRKKYDL</sequence>
<dbReference type="EMBL" id="LR796437">
    <property type="protein sequence ID" value="CAB4144776.1"/>
    <property type="molecule type" value="Genomic_DNA"/>
</dbReference>
<name>A0A6J5MI67_9CAUD</name>
<proteinExistence type="predicted"/>
<gene>
    <name evidence="2" type="ORF">UFOVP458_64</name>
</gene>
<dbReference type="Pfam" id="PF18909">
    <property type="entry name" value="dGTP_diPhyd_N"/>
    <property type="match status" value="1"/>
</dbReference>
<reference evidence="2" key="1">
    <citation type="submission" date="2020-04" db="EMBL/GenBank/DDBJ databases">
        <authorList>
            <person name="Chiriac C."/>
            <person name="Salcher M."/>
            <person name="Ghai R."/>
            <person name="Kavagutti S V."/>
        </authorList>
    </citation>
    <scope>NUCLEOTIDE SEQUENCE</scope>
</reference>
<feature type="domain" description="dATP/dGTP diphosphohydrolase N-terminal" evidence="1">
    <location>
        <begin position="35"/>
        <end position="130"/>
    </location>
</feature>
<dbReference type="InterPro" id="IPR044038">
    <property type="entry name" value="dATP/dGTP_diPOhydrolase_N"/>
</dbReference>
<evidence type="ECO:0000313" key="2">
    <source>
        <dbReference type="EMBL" id="CAB4144776.1"/>
    </source>
</evidence>
<evidence type="ECO:0000259" key="1">
    <source>
        <dbReference type="Pfam" id="PF18909"/>
    </source>
</evidence>